<dbReference type="PRINTS" id="PR00092">
    <property type="entry name" value="TYROSINASE"/>
</dbReference>
<dbReference type="InterPro" id="IPR002227">
    <property type="entry name" value="Tyrosinase_Cu-bd"/>
</dbReference>
<proteinExistence type="predicted"/>
<name>A0A6B3N9A7_9CYAN</name>
<dbReference type="GO" id="GO:0046872">
    <property type="term" value="F:metal ion binding"/>
    <property type="evidence" value="ECO:0007669"/>
    <property type="project" value="UniProtKB-KW"/>
</dbReference>
<keyword evidence="1" id="KW-0479">Metal-binding</keyword>
<comment type="caution">
    <text evidence="4">The sequence shown here is derived from an EMBL/GenBank/DDBJ whole genome shotgun (WGS) entry which is preliminary data.</text>
</comment>
<evidence type="ECO:0000259" key="3">
    <source>
        <dbReference type="PROSITE" id="PS00498"/>
    </source>
</evidence>
<gene>
    <name evidence="4" type="ORF">F6J89_19195</name>
</gene>
<dbReference type="InterPro" id="IPR050316">
    <property type="entry name" value="Tyrosinase/Hemocyanin"/>
</dbReference>
<accession>A0A6B3N9A7</accession>
<evidence type="ECO:0000256" key="2">
    <source>
        <dbReference type="ARBA" id="ARBA00023008"/>
    </source>
</evidence>
<protein>
    <submittedName>
        <fullName evidence="4">Tyrosinase family protein</fullName>
    </submittedName>
</protein>
<dbReference type="PANTHER" id="PTHR11474">
    <property type="entry name" value="TYROSINASE FAMILY MEMBER"/>
    <property type="match status" value="1"/>
</dbReference>
<dbReference type="PANTHER" id="PTHR11474:SF76">
    <property type="entry name" value="SHKT DOMAIN-CONTAINING PROTEIN"/>
    <property type="match status" value="1"/>
</dbReference>
<dbReference type="GO" id="GO:0016491">
    <property type="term" value="F:oxidoreductase activity"/>
    <property type="evidence" value="ECO:0007669"/>
    <property type="project" value="InterPro"/>
</dbReference>
<dbReference type="InterPro" id="IPR008922">
    <property type="entry name" value="Di-copper_centre_dom_sf"/>
</dbReference>
<keyword evidence="2" id="KW-0186">Copper</keyword>
<dbReference type="Pfam" id="PF00264">
    <property type="entry name" value="Tyrosinase"/>
    <property type="match status" value="1"/>
</dbReference>
<dbReference type="Gene3D" id="1.10.1280.10">
    <property type="entry name" value="Di-copper center containing domain from catechol oxidase"/>
    <property type="match status" value="1"/>
</dbReference>
<dbReference type="SUPFAM" id="SSF48056">
    <property type="entry name" value="Di-copper centre-containing domain"/>
    <property type="match status" value="1"/>
</dbReference>
<evidence type="ECO:0000313" key="4">
    <source>
        <dbReference type="EMBL" id="NER29679.1"/>
    </source>
</evidence>
<dbReference type="PROSITE" id="PS00498">
    <property type="entry name" value="TYROSINASE_2"/>
    <property type="match status" value="1"/>
</dbReference>
<feature type="domain" description="Tyrosinase copper-binding" evidence="3">
    <location>
        <begin position="301"/>
        <end position="312"/>
    </location>
</feature>
<dbReference type="EMBL" id="JAAHFQ010000412">
    <property type="protein sequence ID" value="NER29679.1"/>
    <property type="molecule type" value="Genomic_DNA"/>
</dbReference>
<evidence type="ECO:0000256" key="1">
    <source>
        <dbReference type="ARBA" id="ARBA00022723"/>
    </source>
</evidence>
<organism evidence="4">
    <name type="scientific">Symploca sp. SIO1C4</name>
    <dbReference type="NCBI Taxonomy" id="2607765"/>
    <lineage>
        <taxon>Bacteria</taxon>
        <taxon>Bacillati</taxon>
        <taxon>Cyanobacteriota</taxon>
        <taxon>Cyanophyceae</taxon>
        <taxon>Coleofasciculales</taxon>
        <taxon>Coleofasciculaceae</taxon>
        <taxon>Symploca</taxon>
    </lineage>
</organism>
<reference evidence="4" key="1">
    <citation type="submission" date="2019-11" db="EMBL/GenBank/DDBJ databases">
        <title>Genomic insights into an expanded diversity of filamentous marine cyanobacteria reveals the extraordinary biosynthetic potential of Moorea and Okeania.</title>
        <authorList>
            <person name="Ferreira Leao T."/>
            <person name="Wang M."/>
            <person name="Moss N."/>
            <person name="Da Silva R."/>
            <person name="Sanders J."/>
            <person name="Nurk S."/>
            <person name="Gurevich A."/>
            <person name="Humphrey G."/>
            <person name="Reher R."/>
            <person name="Zhu Q."/>
            <person name="Belda-Ferre P."/>
            <person name="Glukhov E."/>
            <person name="Rex R."/>
            <person name="Dorrestein P.C."/>
            <person name="Knight R."/>
            <person name="Pevzner P."/>
            <person name="Gerwick W.H."/>
            <person name="Gerwick L."/>
        </authorList>
    </citation>
    <scope>NUCLEOTIDE SEQUENCE</scope>
    <source>
        <strain evidence="4">SIO1C4</strain>
    </source>
</reference>
<dbReference type="AlphaFoldDB" id="A0A6B3N9A7"/>
<sequence>MSNVIQCPTWHDISKMITDDDVREMKNHGLDLRCYEQVSALAHKIYYYLGYKLMPPGRSWSDAQITTYNNWLINDMPKDAAHQAQIIDERNAALATADRRVRKDINQLDSTEKEKLKDAFQWLMDQDPKTEADYNPNALCYFSLAAKHWYPVPTFCQHHIYGYLPWHRWQMLDFEDALRSAPGCQDVTLPYWNIETGEFPQLISEPPFKDYTFPINVYPDYYDPPTDIGKQGTTTERNSSFQGSNVVNQCINNARTAPKFSQYNGITNYKYDSSSHIMRAHDRGHVGSGKTMANQDIAAFDPMFWFFHCNWDRLWWEWQSSRNATDLEGFKETLESCDDQKWLIDPQMSISDPFSKKNSDSIDITQLEITYTRPEETLEKVKDFPLPLAIGPSWRDQNDGQSTLSTFTIAKENLNRVSLRVKGVNRIKVPGSFWVVLYLGGEEVGRDAFFQSTFSGNCENCVAQAKVNFDFVFDRSHLTDVEGNPKEIKVEVISAITDEVMPFDAIGNPTINIRMLH</sequence>